<comment type="catalytic activity">
    <reaction evidence="4">
        <text>glycine + O2 + H2O = glyoxylate + H2O2 + NH4(+)</text>
        <dbReference type="Rhea" id="RHEA:11532"/>
        <dbReference type="ChEBI" id="CHEBI:15377"/>
        <dbReference type="ChEBI" id="CHEBI:15379"/>
        <dbReference type="ChEBI" id="CHEBI:16240"/>
        <dbReference type="ChEBI" id="CHEBI:28938"/>
        <dbReference type="ChEBI" id="CHEBI:36655"/>
        <dbReference type="ChEBI" id="CHEBI:57305"/>
        <dbReference type="EC" id="1.4.3.19"/>
    </reaction>
</comment>
<keyword evidence="8" id="KW-1185">Reference proteome</keyword>
<reference evidence="8" key="1">
    <citation type="journal article" date="2019" name="Int. J. Syst. Evol. Microbiol.">
        <title>The Global Catalogue of Microorganisms (GCM) 10K type strain sequencing project: providing services to taxonomists for standard genome sequencing and annotation.</title>
        <authorList>
            <consortium name="The Broad Institute Genomics Platform"/>
            <consortium name="The Broad Institute Genome Sequencing Center for Infectious Disease"/>
            <person name="Wu L."/>
            <person name="Ma J."/>
        </authorList>
    </citation>
    <scope>NUCLEOTIDE SEQUENCE [LARGE SCALE GENOMIC DNA]</scope>
    <source>
        <strain evidence="8">DT72</strain>
    </source>
</reference>
<accession>A0ABW4PC68</accession>
<feature type="domain" description="FAD dependent oxidoreductase" evidence="6">
    <location>
        <begin position="5"/>
        <end position="331"/>
    </location>
</feature>
<evidence type="ECO:0000256" key="3">
    <source>
        <dbReference type="ARBA" id="ARBA00023002"/>
    </source>
</evidence>
<evidence type="ECO:0000256" key="2">
    <source>
        <dbReference type="ARBA" id="ARBA00022977"/>
    </source>
</evidence>
<dbReference type="Pfam" id="PF01266">
    <property type="entry name" value="DAO"/>
    <property type="match status" value="1"/>
</dbReference>
<dbReference type="InterPro" id="IPR012727">
    <property type="entry name" value="Gly_oxidase_ThiO"/>
</dbReference>
<sequence length="369" mass="38219">MSGTVAVIGGGVIGLSVAWRAAQAGWTATVYDPHVGSGASWVAGGMLAPLSEGWPGEDAVLDVGAASLDRWPEFGAELERLTGEALFTSQSSMTVALDAADAADLRTVAEWLDGRGYRLDLLTRAQIRAAEPGLAPTIRLGLSAEAEFAVDNRALVRALRAAGEAAGVRFVAEAVTDPDELAADRVVIAAGTASARLWPGLPVRPVKGEVLRLRHRPGVAPAPSRTIRASVHGRPVYLVPRGDGLVVGATQHESGEDTAVTVAGVRDLILDAQSLMPSLGEYELHEATAGLRPMSPDNLPILGRVSEKVVVAAGQGRNGILLTPLSADAVVAELAGSPLAEVAACRPDRFGVTLPEVGTTVPDTRVRMG</sequence>
<dbReference type="NCBIfam" id="TIGR02352">
    <property type="entry name" value="thiamin_ThiO"/>
    <property type="match status" value="1"/>
</dbReference>
<gene>
    <name evidence="7" type="primary">thiO</name>
    <name evidence="7" type="ORF">ACFSJG_23610</name>
</gene>
<dbReference type="Gene3D" id="3.30.9.10">
    <property type="entry name" value="D-Amino Acid Oxidase, subunit A, domain 2"/>
    <property type="match status" value="1"/>
</dbReference>
<evidence type="ECO:0000313" key="7">
    <source>
        <dbReference type="EMBL" id="MFD1815217.1"/>
    </source>
</evidence>
<proteinExistence type="predicted"/>
<evidence type="ECO:0000256" key="5">
    <source>
        <dbReference type="ARBA" id="ARBA00050018"/>
    </source>
</evidence>
<evidence type="ECO:0000256" key="1">
    <source>
        <dbReference type="ARBA" id="ARBA00004948"/>
    </source>
</evidence>
<organism evidence="7 8">
    <name type="scientific">Rhodococcus gannanensis</name>
    <dbReference type="NCBI Taxonomy" id="1960308"/>
    <lineage>
        <taxon>Bacteria</taxon>
        <taxon>Bacillati</taxon>
        <taxon>Actinomycetota</taxon>
        <taxon>Actinomycetes</taxon>
        <taxon>Mycobacteriales</taxon>
        <taxon>Nocardiaceae</taxon>
        <taxon>Rhodococcus</taxon>
    </lineage>
</organism>
<dbReference type="InterPro" id="IPR006076">
    <property type="entry name" value="FAD-dep_OxRdtase"/>
</dbReference>
<comment type="caution">
    <text evidence="7">The sequence shown here is derived from an EMBL/GenBank/DDBJ whole genome shotgun (WGS) entry which is preliminary data.</text>
</comment>
<dbReference type="Proteomes" id="UP001597286">
    <property type="component" value="Unassembled WGS sequence"/>
</dbReference>
<keyword evidence="3 7" id="KW-0560">Oxidoreductase</keyword>
<dbReference type="EC" id="1.4.3.19" evidence="5"/>
<dbReference type="PANTHER" id="PTHR13847">
    <property type="entry name" value="SARCOSINE DEHYDROGENASE-RELATED"/>
    <property type="match status" value="1"/>
</dbReference>
<dbReference type="SUPFAM" id="SSF51905">
    <property type="entry name" value="FAD/NAD(P)-binding domain"/>
    <property type="match status" value="1"/>
</dbReference>
<evidence type="ECO:0000256" key="4">
    <source>
        <dbReference type="ARBA" id="ARBA00049872"/>
    </source>
</evidence>
<dbReference type="PANTHER" id="PTHR13847:SF289">
    <property type="entry name" value="GLYCINE OXIDASE"/>
    <property type="match status" value="1"/>
</dbReference>
<dbReference type="RefSeq" id="WP_378487655.1">
    <property type="nucleotide sequence ID" value="NZ_JBHUFB010000020.1"/>
</dbReference>
<dbReference type="InterPro" id="IPR036188">
    <property type="entry name" value="FAD/NAD-bd_sf"/>
</dbReference>
<dbReference type="GO" id="GO:0043799">
    <property type="term" value="F:glycine oxidase activity"/>
    <property type="evidence" value="ECO:0007669"/>
    <property type="project" value="UniProtKB-EC"/>
</dbReference>
<name>A0ABW4PC68_9NOCA</name>
<evidence type="ECO:0000259" key="6">
    <source>
        <dbReference type="Pfam" id="PF01266"/>
    </source>
</evidence>
<keyword evidence="2" id="KW-0784">Thiamine biosynthesis</keyword>
<comment type="pathway">
    <text evidence="1">Cofactor biosynthesis; thiamine diphosphate biosynthesis.</text>
</comment>
<protein>
    <recommendedName>
        <fullName evidence="5">glycine oxidase</fullName>
        <ecNumber evidence="5">1.4.3.19</ecNumber>
    </recommendedName>
</protein>
<dbReference type="SUPFAM" id="SSF54373">
    <property type="entry name" value="FAD-linked reductases, C-terminal domain"/>
    <property type="match status" value="1"/>
</dbReference>
<dbReference type="EMBL" id="JBHUFB010000020">
    <property type="protein sequence ID" value="MFD1815217.1"/>
    <property type="molecule type" value="Genomic_DNA"/>
</dbReference>
<dbReference type="Gene3D" id="3.50.50.60">
    <property type="entry name" value="FAD/NAD(P)-binding domain"/>
    <property type="match status" value="1"/>
</dbReference>
<evidence type="ECO:0000313" key="8">
    <source>
        <dbReference type="Proteomes" id="UP001597286"/>
    </source>
</evidence>